<dbReference type="SUPFAM" id="SSF50494">
    <property type="entry name" value="Trypsin-like serine proteases"/>
    <property type="match status" value="1"/>
</dbReference>
<dbReference type="Gene3D" id="2.40.10.10">
    <property type="entry name" value="Trypsin-like serine proteases"/>
    <property type="match status" value="1"/>
</dbReference>
<dbReference type="AlphaFoldDB" id="A0A8X6H9H4"/>
<sequence length="587" mass="64854">MVNRRNSGNLFPKLFASLFVSYVYLLPVVLAGKWQINFSSGLYSNPRRQGYHQTDETFLDLCHIPNGQEGECRAISDCWASQNNNYKFESCGWNGYRETFCCPNWNEENAKFVSSYTQSSYRYPEENISKKAPELPRSSVRSFLGEIVQPIISSLFNVHSDENDRENQHVTPVLPPSRPAVVAPSRPAVVAPSRSAVVPPSRSAVVPPSRPAVVPPSRPAVVPPSRPAVVPPSRPANVPPSRPAVDQHSRPVVVPPARPAVDPASRPANVPPVLDTIRRPNLVPTASTLTKNSQNSLVMPTVSFPFPFGCGRKHSGNKHVLDARAIEQYVVGGQDAKEYSWPWMVSIHVSRNGTPRRYFCGGSLITYRHVLSAAHCFDAVNRGADKISIKAGSHVIASNSDRKTFSTDVFIDVLTVRIHEHYIPKVYYNDIAILTLARSASFIEHVSPLCLPSTQDLKELTTRTNVTLTGWGHTSYGGITSKVLQEVVLQVIPLNRCQISYGDFRTDSLHQGITTNMLCAGNPEGESDACQGDSGGPLMMENSGRWIQVGVVSFGYRCGGEKYPGVYTRVSTYLRWIERVLLENSRV</sequence>
<dbReference type="PROSITE" id="PS00135">
    <property type="entry name" value="TRYPSIN_SER"/>
    <property type="match status" value="1"/>
</dbReference>
<keyword evidence="9" id="KW-1185">Reference proteome</keyword>
<dbReference type="CDD" id="cd00190">
    <property type="entry name" value="Tryp_SPc"/>
    <property type="match status" value="1"/>
</dbReference>
<feature type="domain" description="Peptidase S1" evidence="7">
    <location>
        <begin position="330"/>
        <end position="582"/>
    </location>
</feature>
<comment type="caution">
    <text evidence="8">The sequence shown here is derived from an EMBL/GenBank/DDBJ whole genome shotgun (WGS) entry which is preliminary data.</text>
</comment>
<dbReference type="PROSITE" id="PS00134">
    <property type="entry name" value="TRYPSIN_HIS"/>
    <property type="match status" value="1"/>
</dbReference>
<dbReference type="EMBL" id="BMAO01037536">
    <property type="protein sequence ID" value="GFR18438.1"/>
    <property type="molecule type" value="Genomic_DNA"/>
</dbReference>
<evidence type="ECO:0000256" key="3">
    <source>
        <dbReference type="ARBA" id="ARBA00022825"/>
    </source>
</evidence>
<dbReference type="InterPro" id="IPR009003">
    <property type="entry name" value="Peptidase_S1_PA"/>
</dbReference>
<dbReference type="PRINTS" id="PR00722">
    <property type="entry name" value="CHYMOTRYPSIN"/>
</dbReference>
<name>A0A8X6H9H4_TRICU</name>
<dbReference type="InterPro" id="IPR001314">
    <property type="entry name" value="Peptidase_S1A"/>
</dbReference>
<dbReference type="Proteomes" id="UP000887116">
    <property type="component" value="Unassembled WGS sequence"/>
</dbReference>
<evidence type="ECO:0000256" key="2">
    <source>
        <dbReference type="ARBA" id="ARBA00022801"/>
    </source>
</evidence>
<dbReference type="InterPro" id="IPR043504">
    <property type="entry name" value="Peptidase_S1_PA_chymotrypsin"/>
</dbReference>
<dbReference type="Pfam" id="PF00089">
    <property type="entry name" value="Trypsin"/>
    <property type="match status" value="1"/>
</dbReference>
<dbReference type="GO" id="GO:0004252">
    <property type="term" value="F:serine-type endopeptidase activity"/>
    <property type="evidence" value="ECO:0007669"/>
    <property type="project" value="InterPro"/>
</dbReference>
<evidence type="ECO:0000256" key="4">
    <source>
        <dbReference type="ARBA" id="ARBA00023157"/>
    </source>
</evidence>
<dbReference type="OrthoDB" id="10059102at2759"/>
<evidence type="ECO:0000256" key="1">
    <source>
        <dbReference type="ARBA" id="ARBA00022670"/>
    </source>
</evidence>
<evidence type="ECO:0000256" key="6">
    <source>
        <dbReference type="SAM" id="MobiDB-lite"/>
    </source>
</evidence>
<feature type="region of interest" description="Disordered" evidence="6">
    <location>
        <begin position="162"/>
        <end position="186"/>
    </location>
</feature>
<dbReference type="InterPro" id="IPR001254">
    <property type="entry name" value="Trypsin_dom"/>
</dbReference>
<evidence type="ECO:0000256" key="5">
    <source>
        <dbReference type="RuleBase" id="RU363034"/>
    </source>
</evidence>
<dbReference type="PANTHER" id="PTHR24252:SF7">
    <property type="entry name" value="HYALIN"/>
    <property type="match status" value="1"/>
</dbReference>
<gene>
    <name evidence="8" type="ORF">TNCT_625562</name>
</gene>
<keyword evidence="4" id="KW-1015">Disulfide bond</keyword>
<evidence type="ECO:0000313" key="9">
    <source>
        <dbReference type="Proteomes" id="UP000887116"/>
    </source>
</evidence>
<feature type="region of interest" description="Disordered" evidence="6">
    <location>
        <begin position="199"/>
        <end position="250"/>
    </location>
</feature>
<proteinExistence type="predicted"/>
<keyword evidence="2 5" id="KW-0378">Hydrolase</keyword>
<dbReference type="InterPro" id="IPR033116">
    <property type="entry name" value="TRYPSIN_SER"/>
</dbReference>
<accession>A0A8X6H9H4</accession>
<evidence type="ECO:0000313" key="8">
    <source>
        <dbReference type="EMBL" id="GFR18438.1"/>
    </source>
</evidence>
<dbReference type="FunFam" id="2.40.10.10:FF:000006">
    <property type="entry name" value="Serine proteinase stubble"/>
    <property type="match status" value="1"/>
</dbReference>
<protein>
    <submittedName>
        <fullName evidence="8">Clotting factor B</fullName>
    </submittedName>
</protein>
<dbReference type="PANTHER" id="PTHR24252">
    <property type="entry name" value="ACROSIN-RELATED"/>
    <property type="match status" value="1"/>
</dbReference>
<feature type="compositionally biased region" description="Pro residues" evidence="6">
    <location>
        <begin position="208"/>
        <end position="242"/>
    </location>
</feature>
<organism evidence="8 9">
    <name type="scientific">Trichonephila clavata</name>
    <name type="common">Joro spider</name>
    <name type="synonym">Nephila clavata</name>
    <dbReference type="NCBI Taxonomy" id="2740835"/>
    <lineage>
        <taxon>Eukaryota</taxon>
        <taxon>Metazoa</taxon>
        <taxon>Ecdysozoa</taxon>
        <taxon>Arthropoda</taxon>
        <taxon>Chelicerata</taxon>
        <taxon>Arachnida</taxon>
        <taxon>Araneae</taxon>
        <taxon>Araneomorphae</taxon>
        <taxon>Entelegynae</taxon>
        <taxon>Araneoidea</taxon>
        <taxon>Nephilidae</taxon>
        <taxon>Trichonephila</taxon>
    </lineage>
</organism>
<evidence type="ECO:0000259" key="7">
    <source>
        <dbReference type="PROSITE" id="PS50240"/>
    </source>
</evidence>
<keyword evidence="1 5" id="KW-0645">Protease</keyword>
<dbReference type="PROSITE" id="PS50240">
    <property type="entry name" value="TRYPSIN_DOM"/>
    <property type="match status" value="1"/>
</dbReference>
<keyword evidence="3 5" id="KW-0720">Serine protease</keyword>
<dbReference type="InterPro" id="IPR018114">
    <property type="entry name" value="TRYPSIN_HIS"/>
</dbReference>
<dbReference type="SMART" id="SM00020">
    <property type="entry name" value="Tryp_SPc"/>
    <property type="match status" value="1"/>
</dbReference>
<reference evidence="8" key="1">
    <citation type="submission" date="2020-07" db="EMBL/GenBank/DDBJ databases">
        <title>Multicomponent nature underlies the extraordinary mechanical properties of spider dragline silk.</title>
        <authorList>
            <person name="Kono N."/>
            <person name="Nakamura H."/>
            <person name="Mori M."/>
            <person name="Yoshida Y."/>
            <person name="Ohtoshi R."/>
            <person name="Malay A.D."/>
            <person name="Moran D.A.P."/>
            <person name="Tomita M."/>
            <person name="Numata K."/>
            <person name="Arakawa K."/>
        </authorList>
    </citation>
    <scope>NUCLEOTIDE SEQUENCE</scope>
</reference>
<dbReference type="GO" id="GO:0006508">
    <property type="term" value="P:proteolysis"/>
    <property type="evidence" value="ECO:0007669"/>
    <property type="project" value="UniProtKB-KW"/>
</dbReference>